<evidence type="ECO:0000313" key="3">
    <source>
        <dbReference type="Proteomes" id="UP000016568"/>
    </source>
</evidence>
<evidence type="ECO:0008006" key="4">
    <source>
        <dbReference type="Google" id="ProtNLM"/>
    </source>
</evidence>
<proteinExistence type="predicted"/>
<dbReference type="AlphaFoldDB" id="U2ZU64"/>
<feature type="transmembrane region" description="Helical" evidence="1">
    <location>
        <begin position="101"/>
        <end position="119"/>
    </location>
</feature>
<dbReference type="Proteomes" id="UP000016568">
    <property type="component" value="Unassembled WGS sequence"/>
</dbReference>
<organism evidence="2 3">
    <name type="scientific">Caenibius tardaugens NBRC 16725</name>
    <dbReference type="NCBI Taxonomy" id="1219035"/>
    <lineage>
        <taxon>Bacteria</taxon>
        <taxon>Pseudomonadati</taxon>
        <taxon>Pseudomonadota</taxon>
        <taxon>Alphaproteobacteria</taxon>
        <taxon>Sphingomonadales</taxon>
        <taxon>Erythrobacteraceae</taxon>
        <taxon>Caenibius</taxon>
    </lineage>
</organism>
<keyword evidence="1" id="KW-0812">Transmembrane</keyword>
<dbReference type="OrthoDB" id="6078385at2"/>
<keyword evidence="1" id="KW-0472">Membrane</keyword>
<sequence length="123" mass="12984">MRAALLSIRDRLDRVGITLSGLCLIHCLAGLLLVTVLGVGGDWLLAPEIHRIGLALAIAVGVFTIGLGVFRHGRMGPMVMGTFGLALMTTGLFVEHGAQEAIFTVSGVVLLAVAHILNLRHTH</sequence>
<feature type="transmembrane region" description="Helical" evidence="1">
    <location>
        <begin position="21"/>
        <end position="40"/>
    </location>
</feature>
<feature type="transmembrane region" description="Helical" evidence="1">
    <location>
        <begin position="52"/>
        <end position="70"/>
    </location>
</feature>
<accession>U2ZU64</accession>
<keyword evidence="3" id="KW-1185">Reference proteome</keyword>
<dbReference type="GO" id="GO:0015097">
    <property type="term" value="F:mercury ion transmembrane transporter activity"/>
    <property type="evidence" value="ECO:0007669"/>
    <property type="project" value="InterPro"/>
</dbReference>
<dbReference type="KEGG" id="ntd:EGO55_08705"/>
<reference evidence="2 3" key="1">
    <citation type="submission" date="2013-09" db="EMBL/GenBank/DDBJ databases">
        <title>Whole genome shotgun sequence of Novosphingobium tardaugens NBRC 16725.</title>
        <authorList>
            <person name="Isaki S."/>
            <person name="Hosoyama A."/>
            <person name="Tsuchikane K."/>
            <person name="Katsumata H."/>
            <person name="Ando Y."/>
            <person name="Yamazaki S."/>
            <person name="Fujita N."/>
        </authorList>
    </citation>
    <scope>NUCLEOTIDE SEQUENCE [LARGE SCALE GENOMIC DNA]</scope>
    <source>
        <strain evidence="2 3">NBRC 16725</strain>
    </source>
</reference>
<dbReference type="Pfam" id="PF03203">
    <property type="entry name" value="MerC"/>
    <property type="match status" value="1"/>
</dbReference>
<keyword evidence="1" id="KW-1133">Transmembrane helix</keyword>
<dbReference type="GO" id="GO:0016020">
    <property type="term" value="C:membrane"/>
    <property type="evidence" value="ECO:0007669"/>
    <property type="project" value="InterPro"/>
</dbReference>
<protein>
    <recommendedName>
        <fullName evidence="4">MerC domain-containing protein</fullName>
    </recommendedName>
</protein>
<dbReference type="InterPro" id="IPR004891">
    <property type="entry name" value="Mercury-R_MerC"/>
</dbReference>
<evidence type="ECO:0000256" key="1">
    <source>
        <dbReference type="SAM" id="Phobius"/>
    </source>
</evidence>
<dbReference type="EMBL" id="BASZ01000004">
    <property type="protein sequence ID" value="GAD48904.1"/>
    <property type="molecule type" value="Genomic_DNA"/>
</dbReference>
<feature type="transmembrane region" description="Helical" evidence="1">
    <location>
        <begin position="77"/>
        <end position="95"/>
    </location>
</feature>
<dbReference type="RefSeq" id="WP_021689811.1">
    <property type="nucleotide sequence ID" value="NZ_BASZ01000004.1"/>
</dbReference>
<gene>
    <name evidence="2" type="ORF">NT2_04_03170</name>
</gene>
<comment type="caution">
    <text evidence="2">The sequence shown here is derived from an EMBL/GenBank/DDBJ whole genome shotgun (WGS) entry which is preliminary data.</text>
</comment>
<evidence type="ECO:0000313" key="2">
    <source>
        <dbReference type="EMBL" id="GAD48904.1"/>
    </source>
</evidence>
<name>U2ZU64_9SPHN</name>
<dbReference type="eggNOG" id="ENOG5032XTN">
    <property type="taxonomic scope" value="Bacteria"/>
</dbReference>